<dbReference type="InterPro" id="IPR000719">
    <property type="entry name" value="Prot_kinase_dom"/>
</dbReference>
<keyword evidence="6" id="KW-0723">Serine/threonine-protein kinase</keyword>
<feature type="domain" description="Protein kinase" evidence="25">
    <location>
        <begin position="712"/>
        <end position="1023"/>
    </location>
</feature>
<dbReference type="Gene3D" id="1.10.510.10">
    <property type="entry name" value="Transferase(Phosphotransferase) domain 1"/>
    <property type="match status" value="1"/>
</dbReference>
<dbReference type="EnsemblPlants" id="QL04p020979:mrna">
    <property type="protein sequence ID" value="QL04p020979:mrna"/>
    <property type="gene ID" value="QL04p020979"/>
</dbReference>
<dbReference type="SUPFAM" id="SSF56112">
    <property type="entry name" value="Protein kinase-like (PK-like)"/>
    <property type="match status" value="1"/>
</dbReference>
<dbReference type="Pfam" id="PF07714">
    <property type="entry name" value="PK_Tyr_Ser-Thr"/>
    <property type="match status" value="1"/>
</dbReference>
<dbReference type="Pfam" id="PF08263">
    <property type="entry name" value="LRRNT_2"/>
    <property type="match status" value="1"/>
</dbReference>
<dbReference type="EMBL" id="LRBV02000004">
    <property type="status" value="NOT_ANNOTATED_CDS"/>
    <property type="molecule type" value="Genomic_DNA"/>
</dbReference>
<dbReference type="PROSITE" id="PS50011">
    <property type="entry name" value="PROTEIN_KINASE_DOM"/>
    <property type="match status" value="1"/>
</dbReference>
<reference evidence="26" key="2">
    <citation type="submission" date="2021-01" db="UniProtKB">
        <authorList>
            <consortium name="EnsemblPlants"/>
        </authorList>
    </citation>
    <scope>IDENTIFICATION</scope>
</reference>
<dbReference type="PANTHER" id="PTHR27008:SF577">
    <property type="entry name" value="PROTEIN KINASE DOMAIN-CONTAINING PROTEIN"/>
    <property type="match status" value="1"/>
</dbReference>
<dbReference type="SMART" id="SM00220">
    <property type="entry name" value="S_TKc"/>
    <property type="match status" value="1"/>
</dbReference>
<keyword evidence="16 23" id="KW-1133">Transmembrane helix</keyword>
<feature type="transmembrane region" description="Helical" evidence="23">
    <location>
        <begin position="658"/>
        <end position="681"/>
    </location>
</feature>
<evidence type="ECO:0000256" key="8">
    <source>
        <dbReference type="ARBA" id="ARBA00022614"/>
    </source>
</evidence>
<keyword evidence="11 24" id="KW-0732">Signal</keyword>
<dbReference type="InterPro" id="IPR032675">
    <property type="entry name" value="LRR_dom_sf"/>
</dbReference>
<evidence type="ECO:0000256" key="19">
    <source>
        <dbReference type="ARBA" id="ARBA00023180"/>
    </source>
</evidence>
<evidence type="ECO:0000256" key="23">
    <source>
        <dbReference type="SAM" id="Phobius"/>
    </source>
</evidence>
<dbReference type="EC" id="2.7.11.1" evidence="4"/>
<evidence type="ECO:0000256" key="18">
    <source>
        <dbReference type="ARBA" id="ARBA00023170"/>
    </source>
</evidence>
<evidence type="ECO:0000256" key="11">
    <source>
        <dbReference type="ARBA" id="ARBA00022729"/>
    </source>
</evidence>
<dbReference type="InterPro" id="IPR051809">
    <property type="entry name" value="Plant_receptor-like_S/T_kinase"/>
</dbReference>
<dbReference type="Pfam" id="PF00560">
    <property type="entry name" value="LRR_1"/>
    <property type="match status" value="9"/>
</dbReference>
<evidence type="ECO:0000256" key="7">
    <source>
        <dbReference type="ARBA" id="ARBA00022553"/>
    </source>
</evidence>
<organism evidence="26 27">
    <name type="scientific">Quercus lobata</name>
    <name type="common">Valley oak</name>
    <dbReference type="NCBI Taxonomy" id="97700"/>
    <lineage>
        <taxon>Eukaryota</taxon>
        <taxon>Viridiplantae</taxon>
        <taxon>Streptophyta</taxon>
        <taxon>Embryophyta</taxon>
        <taxon>Tracheophyta</taxon>
        <taxon>Spermatophyta</taxon>
        <taxon>Magnoliopsida</taxon>
        <taxon>eudicotyledons</taxon>
        <taxon>Gunneridae</taxon>
        <taxon>Pentapetalae</taxon>
        <taxon>rosids</taxon>
        <taxon>fabids</taxon>
        <taxon>Fagales</taxon>
        <taxon>Fagaceae</taxon>
        <taxon>Quercus</taxon>
    </lineage>
</organism>
<evidence type="ECO:0000256" key="16">
    <source>
        <dbReference type="ARBA" id="ARBA00022989"/>
    </source>
</evidence>
<sequence>MGPCPHLSSAPPSSTFSMHTFILLCCFGLFLTSVVGESSETDRLALLDFKRKISKDPLGVMSSWNDSIHFCQWKGVSCGRRHQRVTVLDLQSQKLVGSISPNVGNLSFLWKLNLENNSFYNEIPQEIGRLHRLQVLQLNNNTINGTIPSNISSCANLIMFHAAVNNLVGEIPTKLGTLSNLQIFAIHKNSLTGIIPSSFGNLSSLKGLSVAYNNLGGSIPDSFSQLTKLEIFAVASNRLSGTIPPSFFNISSITKIDVGVNQIQGHLPSDIAITLPNLEIFSISNNQFIGSIPISISSASNLHILNLAGNKLTGKVPSLEKLNRVRLFSIAENQLGNGGANDLSFLCSLSNATNLRDVEINTNNFGGELPKCIGNISTTLAFFYLNNNKISGNIPSVIGNLINLEDIEMWNNKFSGNIPSILGNLQKLQFLDLSQNNFIGIIPSSLGNLTNLLELYLGDNNLQGSIPSSLSQCQNLITFHLPHNNLSGIISSQVIGLSFSPNSLDLSGNQFTGVLPMEIGNLKNLEHLDISENMLFGKIPASLASCVKLEFLSMRRNFFQGVVPSSWESLRGLEHLDLSKNNFSGMIPKFLESFDFLKLLNLSYNHFEGEIPTNGVFKNASATLIKGNGKLCGGIPKFQLPNCNNKKSKKTLTPMLKLIIFILFGLLGVSLILLSLFLCSLRKKRKENTSSNSINLFLDVSYQSLLNATDGFSPTNLVGVGSFGSVYKGILNQYRHTVAIKVLNLARRGASKSFKAEFESLRNIEHQNLVKLLTAYSGIDDQGQEFKALVYEFFCNGNLDEWIHPTPITNESFENPRKLSLIQRLNIAIDVASALDYLHHHCQTPIVHCDLKPSNVLLDDKMIGHVSDFGLAKFLHAIIQDSSANQSSSIGVRGTIGYTPPEYGMGNEVSIYGDVYSYGILLLEMFTGKRPTNSMFLNGLNLRDFVKANLPERIIDIIDPNLPWERQEGEIRMNDTHNEDQNESLKIQECLILILEIGLACSTEVPRERMDITDALVELHLIRQNLLEPVSTDKDFKLQDREKFDELWRFSNLSSTLFGLSGTLMKWNLSQVEDLLEFESVSYFEFNLDILALA</sequence>
<proteinExistence type="inferred from homology"/>
<dbReference type="InterPro" id="IPR008271">
    <property type="entry name" value="Ser/Thr_kinase_AS"/>
</dbReference>
<keyword evidence="9" id="KW-0808">Transferase</keyword>
<evidence type="ECO:0000256" key="21">
    <source>
        <dbReference type="ARBA" id="ARBA00048679"/>
    </source>
</evidence>
<evidence type="ECO:0000313" key="27">
    <source>
        <dbReference type="Proteomes" id="UP000594261"/>
    </source>
</evidence>
<dbReference type="AlphaFoldDB" id="A0A7N2LCR2"/>
<dbReference type="InterPro" id="IPR001245">
    <property type="entry name" value="Ser-Thr/Tyr_kinase_cat_dom"/>
</dbReference>
<evidence type="ECO:0000313" key="26">
    <source>
        <dbReference type="EnsemblPlants" id="QL04p020979:mrna"/>
    </source>
</evidence>
<name>A0A7N2LCR2_QUELO</name>
<dbReference type="FunFam" id="3.80.10.10:FF:000095">
    <property type="entry name" value="LRR receptor-like serine/threonine-protein kinase GSO1"/>
    <property type="match status" value="1"/>
</dbReference>
<keyword evidence="18" id="KW-0675">Receptor</keyword>
<dbReference type="Pfam" id="PF13855">
    <property type="entry name" value="LRR_8"/>
    <property type="match status" value="1"/>
</dbReference>
<feature type="chain" id="PRO_5029888055" description="non-specific serine/threonine protein kinase" evidence="24">
    <location>
        <begin position="37"/>
        <end position="1094"/>
    </location>
</feature>
<dbReference type="FunCoup" id="A0A7N2LCR2">
    <property type="interactions" value="577"/>
</dbReference>
<dbReference type="Gramene" id="QL04p020979:mrna">
    <property type="protein sequence ID" value="QL04p020979:mrna"/>
    <property type="gene ID" value="QL04p020979"/>
</dbReference>
<feature type="binding site" evidence="22">
    <location>
        <position position="741"/>
    </location>
    <ligand>
        <name>ATP</name>
        <dbReference type="ChEBI" id="CHEBI:30616"/>
    </ligand>
</feature>
<dbReference type="Gene3D" id="3.30.200.20">
    <property type="entry name" value="Phosphorylase Kinase, domain 1"/>
    <property type="match status" value="1"/>
</dbReference>
<comment type="similarity">
    <text evidence="3">Belongs to the protein kinase superfamily. Ser/Thr protein kinase family.</text>
</comment>
<evidence type="ECO:0000256" key="6">
    <source>
        <dbReference type="ARBA" id="ARBA00022527"/>
    </source>
</evidence>
<dbReference type="SMART" id="SM00369">
    <property type="entry name" value="LRR_TYP"/>
    <property type="match status" value="10"/>
</dbReference>
<dbReference type="PROSITE" id="PS00108">
    <property type="entry name" value="PROTEIN_KINASE_ST"/>
    <property type="match status" value="1"/>
</dbReference>
<evidence type="ECO:0000256" key="1">
    <source>
        <dbReference type="ARBA" id="ARBA00004162"/>
    </source>
</evidence>
<dbReference type="Gene3D" id="3.80.10.10">
    <property type="entry name" value="Ribonuclease Inhibitor"/>
    <property type="match status" value="4"/>
</dbReference>
<dbReference type="GO" id="GO:0005524">
    <property type="term" value="F:ATP binding"/>
    <property type="evidence" value="ECO:0007669"/>
    <property type="project" value="UniProtKB-UniRule"/>
</dbReference>
<evidence type="ECO:0000256" key="5">
    <source>
        <dbReference type="ARBA" id="ARBA00022475"/>
    </source>
</evidence>
<evidence type="ECO:0000256" key="3">
    <source>
        <dbReference type="ARBA" id="ARBA00008684"/>
    </source>
</evidence>
<dbReference type="PROSITE" id="PS51450">
    <property type="entry name" value="LRR"/>
    <property type="match status" value="1"/>
</dbReference>
<evidence type="ECO:0000256" key="22">
    <source>
        <dbReference type="PROSITE-ProRule" id="PRU10141"/>
    </source>
</evidence>
<evidence type="ECO:0000256" key="4">
    <source>
        <dbReference type="ARBA" id="ARBA00012513"/>
    </source>
</evidence>
<evidence type="ECO:0000256" key="14">
    <source>
        <dbReference type="ARBA" id="ARBA00022777"/>
    </source>
</evidence>
<dbReference type="FunFam" id="1.10.510.10:FF:000358">
    <property type="entry name" value="Putative leucine-rich repeat receptor-like serine/threonine-protein kinase"/>
    <property type="match status" value="1"/>
</dbReference>
<evidence type="ECO:0000256" key="20">
    <source>
        <dbReference type="ARBA" id="ARBA00047899"/>
    </source>
</evidence>
<feature type="signal peptide" evidence="24">
    <location>
        <begin position="1"/>
        <end position="36"/>
    </location>
</feature>
<dbReference type="InterPro" id="IPR001611">
    <property type="entry name" value="Leu-rich_rpt"/>
</dbReference>
<evidence type="ECO:0000256" key="12">
    <source>
        <dbReference type="ARBA" id="ARBA00022737"/>
    </source>
</evidence>
<dbReference type="Proteomes" id="UP000594261">
    <property type="component" value="Chromosome 4"/>
</dbReference>
<keyword evidence="27" id="KW-1185">Reference proteome</keyword>
<evidence type="ECO:0000259" key="25">
    <source>
        <dbReference type="PROSITE" id="PS50011"/>
    </source>
</evidence>
<keyword evidence="19" id="KW-0325">Glycoprotein</keyword>
<keyword evidence="7" id="KW-0597">Phosphoprotein</keyword>
<keyword evidence="17 23" id="KW-0472">Membrane</keyword>
<evidence type="ECO:0000256" key="24">
    <source>
        <dbReference type="SAM" id="SignalP"/>
    </source>
</evidence>
<keyword evidence="5" id="KW-1003">Cell membrane</keyword>
<reference evidence="26 27" key="1">
    <citation type="journal article" date="2016" name="G3 (Bethesda)">
        <title>First Draft Assembly and Annotation of the Genome of a California Endemic Oak Quercus lobata Nee (Fagaceae).</title>
        <authorList>
            <person name="Sork V.L."/>
            <person name="Fitz-Gibbon S.T."/>
            <person name="Puiu D."/>
            <person name="Crepeau M."/>
            <person name="Gugger P.F."/>
            <person name="Sherman R."/>
            <person name="Stevens K."/>
            <person name="Langley C.H."/>
            <person name="Pellegrini M."/>
            <person name="Salzberg S.L."/>
        </authorList>
    </citation>
    <scope>NUCLEOTIDE SEQUENCE [LARGE SCALE GENOMIC DNA]</scope>
    <source>
        <strain evidence="26 27">cv. SW786</strain>
    </source>
</reference>
<dbReference type="GO" id="GO:0004674">
    <property type="term" value="F:protein serine/threonine kinase activity"/>
    <property type="evidence" value="ECO:0007669"/>
    <property type="project" value="UniProtKB-KW"/>
</dbReference>
<protein>
    <recommendedName>
        <fullName evidence="4">non-specific serine/threonine protein kinase</fullName>
        <ecNumber evidence="4">2.7.11.1</ecNumber>
    </recommendedName>
</protein>
<keyword evidence="15 22" id="KW-0067">ATP-binding</keyword>
<evidence type="ECO:0000256" key="13">
    <source>
        <dbReference type="ARBA" id="ARBA00022741"/>
    </source>
</evidence>
<dbReference type="GO" id="GO:0005886">
    <property type="term" value="C:plasma membrane"/>
    <property type="evidence" value="ECO:0007669"/>
    <property type="project" value="UniProtKB-SubCell"/>
</dbReference>
<dbReference type="PROSITE" id="PS00107">
    <property type="entry name" value="PROTEIN_KINASE_ATP"/>
    <property type="match status" value="1"/>
</dbReference>
<evidence type="ECO:0000256" key="9">
    <source>
        <dbReference type="ARBA" id="ARBA00022679"/>
    </source>
</evidence>
<evidence type="ECO:0000256" key="10">
    <source>
        <dbReference type="ARBA" id="ARBA00022692"/>
    </source>
</evidence>
<keyword evidence="8" id="KW-0433">Leucine-rich repeat</keyword>
<dbReference type="OMA" id="VELWAYK"/>
<comment type="catalytic activity">
    <reaction evidence="20">
        <text>L-threonyl-[protein] + ATP = O-phospho-L-threonyl-[protein] + ADP + H(+)</text>
        <dbReference type="Rhea" id="RHEA:46608"/>
        <dbReference type="Rhea" id="RHEA-COMP:11060"/>
        <dbReference type="Rhea" id="RHEA-COMP:11605"/>
        <dbReference type="ChEBI" id="CHEBI:15378"/>
        <dbReference type="ChEBI" id="CHEBI:30013"/>
        <dbReference type="ChEBI" id="CHEBI:30616"/>
        <dbReference type="ChEBI" id="CHEBI:61977"/>
        <dbReference type="ChEBI" id="CHEBI:456216"/>
        <dbReference type="EC" id="2.7.11.1"/>
    </reaction>
</comment>
<dbReference type="InterPro" id="IPR013210">
    <property type="entry name" value="LRR_N_plant-typ"/>
</dbReference>
<dbReference type="InterPro" id="IPR003591">
    <property type="entry name" value="Leu-rich_rpt_typical-subtyp"/>
</dbReference>
<dbReference type="FunFam" id="3.30.200.20:FF:000432">
    <property type="entry name" value="LRR receptor-like serine/threonine-protein kinase EFR"/>
    <property type="match status" value="1"/>
</dbReference>
<evidence type="ECO:0000256" key="2">
    <source>
        <dbReference type="ARBA" id="ARBA00004479"/>
    </source>
</evidence>
<evidence type="ECO:0000256" key="15">
    <source>
        <dbReference type="ARBA" id="ARBA00022840"/>
    </source>
</evidence>
<evidence type="ECO:0000256" key="17">
    <source>
        <dbReference type="ARBA" id="ARBA00023136"/>
    </source>
</evidence>
<keyword evidence="10 23" id="KW-0812">Transmembrane</keyword>
<keyword evidence="14" id="KW-0418">Kinase</keyword>
<comment type="catalytic activity">
    <reaction evidence="21">
        <text>L-seryl-[protein] + ATP = O-phospho-L-seryl-[protein] + ADP + H(+)</text>
        <dbReference type="Rhea" id="RHEA:17989"/>
        <dbReference type="Rhea" id="RHEA-COMP:9863"/>
        <dbReference type="Rhea" id="RHEA-COMP:11604"/>
        <dbReference type="ChEBI" id="CHEBI:15378"/>
        <dbReference type="ChEBI" id="CHEBI:29999"/>
        <dbReference type="ChEBI" id="CHEBI:30616"/>
        <dbReference type="ChEBI" id="CHEBI:83421"/>
        <dbReference type="ChEBI" id="CHEBI:456216"/>
        <dbReference type="EC" id="2.7.11.1"/>
    </reaction>
</comment>
<keyword evidence="12" id="KW-0677">Repeat</keyword>
<dbReference type="SUPFAM" id="SSF52058">
    <property type="entry name" value="L domain-like"/>
    <property type="match status" value="2"/>
</dbReference>
<dbReference type="FunFam" id="3.80.10.10:FF:000288">
    <property type="entry name" value="LRR receptor-like serine/threonine-protein kinase EFR"/>
    <property type="match status" value="1"/>
</dbReference>
<accession>A0A7N2LCR2</accession>
<keyword evidence="13 22" id="KW-0547">Nucleotide-binding</keyword>
<dbReference type="InterPro" id="IPR017441">
    <property type="entry name" value="Protein_kinase_ATP_BS"/>
</dbReference>
<dbReference type="PANTHER" id="PTHR27008">
    <property type="entry name" value="OS04G0122200 PROTEIN"/>
    <property type="match status" value="1"/>
</dbReference>
<comment type="subcellular location">
    <subcellularLocation>
        <location evidence="1">Cell membrane</location>
        <topology evidence="1">Single-pass membrane protein</topology>
    </subcellularLocation>
    <subcellularLocation>
        <location evidence="2">Membrane</location>
        <topology evidence="2">Single-pass type I membrane protein</topology>
    </subcellularLocation>
</comment>
<dbReference type="InterPro" id="IPR011009">
    <property type="entry name" value="Kinase-like_dom_sf"/>
</dbReference>
<dbReference type="InParanoid" id="A0A7N2LCR2"/>